<proteinExistence type="predicted"/>
<evidence type="ECO:0000313" key="2">
    <source>
        <dbReference type="Proteomes" id="UP000503336"/>
    </source>
</evidence>
<dbReference type="InterPro" id="IPR023149">
    <property type="entry name" value="Trans_acon_MeTrfase_C"/>
</dbReference>
<dbReference type="CDD" id="cd02440">
    <property type="entry name" value="AdoMet_MTases"/>
    <property type="match status" value="1"/>
</dbReference>
<dbReference type="GO" id="GO:0032259">
    <property type="term" value="P:methylation"/>
    <property type="evidence" value="ECO:0007669"/>
    <property type="project" value="UniProtKB-KW"/>
</dbReference>
<dbReference type="PANTHER" id="PTHR43861:SF1">
    <property type="entry name" value="TRANS-ACONITATE 2-METHYLTRANSFERASE"/>
    <property type="match status" value="1"/>
</dbReference>
<accession>A0A7L5BWU5</accession>
<dbReference type="InterPro" id="IPR029063">
    <property type="entry name" value="SAM-dependent_MTases_sf"/>
</dbReference>
<dbReference type="SUPFAM" id="SSF53335">
    <property type="entry name" value="S-adenosyl-L-methionine-dependent methyltransferases"/>
    <property type="match status" value="1"/>
</dbReference>
<dbReference type="KEGG" id="hdh:G5B40_07425"/>
<organism evidence="1 2">
    <name type="scientific">Pikeienuella piscinae</name>
    <dbReference type="NCBI Taxonomy" id="2748098"/>
    <lineage>
        <taxon>Bacteria</taxon>
        <taxon>Pseudomonadati</taxon>
        <taxon>Pseudomonadota</taxon>
        <taxon>Alphaproteobacteria</taxon>
        <taxon>Rhodobacterales</taxon>
        <taxon>Paracoccaceae</taxon>
        <taxon>Pikeienuella</taxon>
    </lineage>
</organism>
<protein>
    <submittedName>
        <fullName evidence="1">Methyltransferase domain-containing protein</fullName>
    </submittedName>
</protein>
<evidence type="ECO:0000313" key="1">
    <source>
        <dbReference type="EMBL" id="QIE55298.1"/>
    </source>
</evidence>
<dbReference type="Pfam" id="PF13489">
    <property type="entry name" value="Methyltransf_23"/>
    <property type="match status" value="1"/>
</dbReference>
<dbReference type="GO" id="GO:0030798">
    <property type="term" value="F:trans-aconitate 2-methyltransferase activity"/>
    <property type="evidence" value="ECO:0007669"/>
    <property type="project" value="InterPro"/>
</dbReference>
<dbReference type="Gene3D" id="1.10.150.290">
    <property type="entry name" value="S-adenosyl-L-methionine-dependent methyltransferases"/>
    <property type="match status" value="1"/>
</dbReference>
<dbReference type="PANTHER" id="PTHR43861">
    <property type="entry name" value="TRANS-ACONITATE 2-METHYLTRANSFERASE-RELATED"/>
    <property type="match status" value="1"/>
</dbReference>
<dbReference type="RefSeq" id="WP_165096992.1">
    <property type="nucleotide sequence ID" value="NZ_CP049056.1"/>
</dbReference>
<dbReference type="AlphaFoldDB" id="A0A7L5BWU5"/>
<keyword evidence="1" id="KW-0489">Methyltransferase</keyword>
<keyword evidence="1" id="KW-0808">Transferase</keyword>
<dbReference type="Gene3D" id="3.40.50.150">
    <property type="entry name" value="Vaccinia Virus protein VP39"/>
    <property type="match status" value="1"/>
</dbReference>
<gene>
    <name evidence="1" type="ORF">G5B40_07425</name>
</gene>
<dbReference type="EMBL" id="CP049056">
    <property type="protein sequence ID" value="QIE55298.1"/>
    <property type="molecule type" value="Genomic_DNA"/>
</dbReference>
<keyword evidence="2" id="KW-1185">Reference proteome</keyword>
<sequence>MNRDGLGGWKVAAYEAFGDLRLRPALDLLARVPELPAGALVDLGCGSGAAASALRARFPGRRLIGVDRASEMLAKAAPLLDEAIEADIADWGPAAAALIFSNAALHWLPDHATLIPALFAALAPGGVLAVQMPGQLDRPSHRTMIGAAAAIRPDLFCGWKPFPGPLPLPDYAGLLPRAGLDLWETEYLQRLGPADGGGHPVRAFVSATGARPILALLDAAERARFEAGWDEALGAAYPVGPDGCCWFPFRRFFFVARSIGSG</sequence>
<reference evidence="1 2" key="1">
    <citation type="submission" date="2020-02" db="EMBL/GenBank/DDBJ databases">
        <title>complete genome sequence of Rhodobacteraceae bacterium.</title>
        <authorList>
            <person name="Park J."/>
            <person name="Kim Y.-S."/>
            <person name="Kim K.-H."/>
        </authorList>
    </citation>
    <scope>NUCLEOTIDE SEQUENCE [LARGE SCALE GENOMIC DNA]</scope>
    <source>
        <strain evidence="1 2">RR4-56</strain>
    </source>
</reference>
<name>A0A7L5BWU5_9RHOB</name>
<dbReference type="Proteomes" id="UP000503336">
    <property type="component" value="Chromosome"/>
</dbReference>